<comment type="caution">
    <text evidence="1">The sequence shown here is derived from an EMBL/GenBank/DDBJ whole genome shotgun (WGS) entry which is preliminary data.</text>
</comment>
<keyword evidence="2" id="KW-1185">Reference proteome</keyword>
<evidence type="ECO:0000313" key="1">
    <source>
        <dbReference type="EMBL" id="GEL25056.1"/>
    </source>
</evidence>
<gene>
    <name evidence="1" type="ORF">PSU4_40100</name>
</gene>
<dbReference type="EMBL" id="BJVJ01000044">
    <property type="protein sequence ID" value="GEL25056.1"/>
    <property type="molecule type" value="Genomic_DNA"/>
</dbReference>
<reference evidence="1 2" key="1">
    <citation type="submission" date="2019-07" db="EMBL/GenBank/DDBJ databases">
        <title>Whole genome shotgun sequence of Pseudonocardia sulfidoxydans NBRC 16205.</title>
        <authorList>
            <person name="Hosoyama A."/>
            <person name="Uohara A."/>
            <person name="Ohji S."/>
            <person name="Ichikawa N."/>
        </authorList>
    </citation>
    <scope>NUCLEOTIDE SEQUENCE [LARGE SCALE GENOMIC DNA]</scope>
    <source>
        <strain evidence="1 2">NBRC 16205</strain>
    </source>
</reference>
<evidence type="ECO:0000313" key="2">
    <source>
        <dbReference type="Proteomes" id="UP000321685"/>
    </source>
</evidence>
<protein>
    <submittedName>
        <fullName evidence="1">Uncharacterized protein</fullName>
    </submittedName>
</protein>
<sequence length="62" mass="7571">MCVRCAHSLSKWAWEIEDQSRSGLAVRVRERFRRLRKYVVRRGWHNRKFIGGLLRWVGRFTP</sequence>
<accession>A0A511DJR2</accession>
<organism evidence="1 2">
    <name type="scientific">Pseudonocardia sulfidoxydans NBRC 16205</name>
    <dbReference type="NCBI Taxonomy" id="1223511"/>
    <lineage>
        <taxon>Bacteria</taxon>
        <taxon>Bacillati</taxon>
        <taxon>Actinomycetota</taxon>
        <taxon>Actinomycetes</taxon>
        <taxon>Pseudonocardiales</taxon>
        <taxon>Pseudonocardiaceae</taxon>
        <taxon>Pseudonocardia</taxon>
    </lineage>
</organism>
<dbReference type="Proteomes" id="UP000321685">
    <property type="component" value="Unassembled WGS sequence"/>
</dbReference>
<dbReference type="AlphaFoldDB" id="A0A511DJR2"/>
<proteinExistence type="predicted"/>
<name>A0A511DJR2_9PSEU</name>